<dbReference type="AlphaFoldDB" id="A0A5B8VFL9"/>
<reference evidence="1 2" key="1">
    <citation type="journal article" date="2016" name="Int. J. Syst. Evol. Microbiol.">
        <title>Panacibacter ginsenosidivorans gen. nov., sp. nov., with ginsenoside converting activity isolated from soil of a ginseng field.</title>
        <authorList>
            <person name="Siddiqi M.Z."/>
            <person name="Muhammad Shafi S."/>
            <person name="Choi K.D."/>
            <person name="Im W.T."/>
        </authorList>
    </citation>
    <scope>NUCLEOTIDE SEQUENCE [LARGE SCALE GENOMIC DNA]</scope>
    <source>
        <strain evidence="1 2">Gsoil1550</strain>
    </source>
</reference>
<organism evidence="1 2">
    <name type="scientific">Panacibacter ginsenosidivorans</name>
    <dbReference type="NCBI Taxonomy" id="1813871"/>
    <lineage>
        <taxon>Bacteria</taxon>
        <taxon>Pseudomonadati</taxon>
        <taxon>Bacteroidota</taxon>
        <taxon>Chitinophagia</taxon>
        <taxon>Chitinophagales</taxon>
        <taxon>Chitinophagaceae</taxon>
        <taxon>Panacibacter</taxon>
    </lineage>
</organism>
<protein>
    <submittedName>
        <fullName evidence="1">Uncharacterized protein</fullName>
    </submittedName>
</protein>
<proteinExistence type="predicted"/>
<dbReference type="RefSeq" id="WP_147192717.1">
    <property type="nucleotide sequence ID" value="NZ_CP042435.1"/>
</dbReference>
<sequence length="85" mass="9855">MLQTSCEIRGLLYKLKYTRINTKEGELFKGILFLENAFGFSYIIKEGKIVLFDPSFADQVRKDAIIKAIAEDIKNSYIKFRRPGM</sequence>
<gene>
    <name evidence="1" type="ORF">FRZ67_21995</name>
</gene>
<dbReference type="Proteomes" id="UP000321533">
    <property type="component" value="Chromosome"/>
</dbReference>
<keyword evidence="2" id="KW-1185">Reference proteome</keyword>
<evidence type="ECO:0000313" key="2">
    <source>
        <dbReference type="Proteomes" id="UP000321533"/>
    </source>
</evidence>
<evidence type="ECO:0000313" key="1">
    <source>
        <dbReference type="EMBL" id="QEC69841.1"/>
    </source>
</evidence>
<name>A0A5B8VFL9_9BACT</name>
<dbReference type="KEGG" id="pgin:FRZ67_21995"/>
<accession>A0A5B8VFL9</accession>
<dbReference type="EMBL" id="CP042435">
    <property type="protein sequence ID" value="QEC69841.1"/>
    <property type="molecule type" value="Genomic_DNA"/>
</dbReference>